<dbReference type="EMBL" id="OX459950">
    <property type="protein sequence ID" value="CAI9156168.1"/>
    <property type="molecule type" value="Genomic_DNA"/>
</dbReference>
<feature type="region of interest" description="Disordered" evidence="1">
    <location>
        <begin position="1"/>
        <end position="116"/>
    </location>
</feature>
<proteinExistence type="predicted"/>
<keyword evidence="3" id="KW-1185">Reference proteome</keyword>
<protein>
    <submittedName>
        <fullName evidence="2">Uncharacterized protein</fullName>
    </submittedName>
</protein>
<sequence>MIPVNGESERRPAHPAAPCASRRRRRAPEPGPKPDRPGRRAPLRSPQVSDPARAPGRGPVGPGGAQHLGTPSDAQRGSAGPADGAAAAAAATAAARRTPLRPRPVRLSAELAPPPR</sequence>
<organism evidence="2 3">
    <name type="scientific">Rangifer tarandus platyrhynchus</name>
    <name type="common">Svalbard reindeer</name>
    <dbReference type="NCBI Taxonomy" id="3082113"/>
    <lineage>
        <taxon>Eukaryota</taxon>
        <taxon>Metazoa</taxon>
        <taxon>Chordata</taxon>
        <taxon>Craniata</taxon>
        <taxon>Vertebrata</taxon>
        <taxon>Euteleostomi</taxon>
        <taxon>Mammalia</taxon>
        <taxon>Eutheria</taxon>
        <taxon>Laurasiatheria</taxon>
        <taxon>Artiodactyla</taxon>
        <taxon>Ruminantia</taxon>
        <taxon>Pecora</taxon>
        <taxon>Cervidae</taxon>
        <taxon>Odocoileinae</taxon>
        <taxon>Rangifer</taxon>
    </lineage>
</organism>
<accession>A0ABN8Y6R6</accession>
<gene>
    <name evidence="2" type="ORF">MRATA1EN1_LOCUS5130</name>
</gene>
<reference evidence="2" key="1">
    <citation type="submission" date="2023-04" db="EMBL/GenBank/DDBJ databases">
        <authorList>
            <consortium name="ELIXIR-Norway"/>
        </authorList>
    </citation>
    <scope>NUCLEOTIDE SEQUENCE [LARGE SCALE GENOMIC DNA]</scope>
</reference>
<evidence type="ECO:0000256" key="1">
    <source>
        <dbReference type="SAM" id="MobiDB-lite"/>
    </source>
</evidence>
<evidence type="ECO:0000313" key="2">
    <source>
        <dbReference type="EMBL" id="CAI9156168.1"/>
    </source>
</evidence>
<name>A0ABN8Y6R6_RANTA</name>
<feature type="compositionally biased region" description="Low complexity" evidence="1">
    <location>
        <begin position="79"/>
        <end position="97"/>
    </location>
</feature>
<dbReference type="Proteomes" id="UP001176941">
    <property type="component" value="Chromosome 14"/>
</dbReference>
<evidence type="ECO:0000313" key="3">
    <source>
        <dbReference type="Proteomes" id="UP001176941"/>
    </source>
</evidence>